<dbReference type="AlphaFoldDB" id="A0A497YCE5"/>
<organism evidence="2 4">
    <name type="scientific">Pedobacter alluvionis</name>
    <dbReference type="NCBI Taxonomy" id="475253"/>
    <lineage>
        <taxon>Bacteria</taxon>
        <taxon>Pseudomonadati</taxon>
        <taxon>Bacteroidota</taxon>
        <taxon>Sphingobacteriia</taxon>
        <taxon>Sphingobacteriales</taxon>
        <taxon>Sphingobacteriaceae</taxon>
        <taxon>Pedobacter</taxon>
    </lineage>
</organism>
<dbReference type="RefSeq" id="WP_121282769.1">
    <property type="nucleotide sequence ID" value="NZ_RCCK01000010.1"/>
</dbReference>
<protein>
    <submittedName>
        <fullName evidence="2">Uncharacterized protein</fullName>
    </submittedName>
</protein>
<feature type="transmembrane region" description="Helical" evidence="1">
    <location>
        <begin position="5"/>
        <end position="25"/>
    </location>
</feature>
<evidence type="ECO:0000313" key="2">
    <source>
        <dbReference type="EMBL" id="RLJ80156.1"/>
    </source>
</evidence>
<dbReference type="OrthoDB" id="839184at2"/>
<evidence type="ECO:0000313" key="5">
    <source>
        <dbReference type="Proteomes" id="UP000297429"/>
    </source>
</evidence>
<reference evidence="2 4" key="1">
    <citation type="submission" date="2018-10" db="EMBL/GenBank/DDBJ databases">
        <title>Genomic Encyclopedia of Archaeal and Bacterial Type Strains, Phase II (KMG-II): from individual species to whole genera.</title>
        <authorList>
            <person name="Goeker M."/>
        </authorList>
    </citation>
    <scope>NUCLEOTIDE SEQUENCE [LARGE SCALE GENOMIC DNA]</scope>
    <source>
        <strain evidence="2 4">DSM 19624</strain>
    </source>
</reference>
<keyword evidence="5" id="KW-1185">Reference proteome</keyword>
<evidence type="ECO:0000256" key="1">
    <source>
        <dbReference type="SAM" id="Phobius"/>
    </source>
</evidence>
<proteinExistence type="predicted"/>
<accession>A0A497YCE5</accession>
<keyword evidence="1" id="KW-0812">Transmembrane</keyword>
<name>A0A497YCE5_9SPHI</name>
<sequence length="197" mass="23178">MLKNLLALSVILLAIFQGPFIYFYISGFEAIVFLVPYIFFGFFLSALLLYTIVAKRVKANKFHVTALIFGITLGTISLFSEDFFEKIDWHLRKSQREEIIEKLKIRSIKYNPEKPSLHLDEFKYSLLSNGGNDILVFANAKNQFTVTFFINRGFLDHYSAFVYTNDPNEIMRLEYEIQSTAKENNFKIEKNWYRLNY</sequence>
<dbReference type="Proteomes" id="UP000273898">
    <property type="component" value="Unassembled WGS sequence"/>
</dbReference>
<keyword evidence="1" id="KW-1133">Transmembrane helix</keyword>
<dbReference type="Proteomes" id="UP000297429">
    <property type="component" value="Unassembled WGS sequence"/>
</dbReference>
<gene>
    <name evidence="2" type="ORF">BCL90_0899</name>
    <name evidence="3" type="ORF">E3V97_12660</name>
</gene>
<comment type="caution">
    <text evidence="2">The sequence shown here is derived from an EMBL/GenBank/DDBJ whole genome shotgun (WGS) entry which is preliminary data.</text>
</comment>
<feature type="transmembrane region" description="Helical" evidence="1">
    <location>
        <begin position="62"/>
        <end position="80"/>
    </location>
</feature>
<dbReference type="EMBL" id="RCCK01000010">
    <property type="protein sequence ID" value="RLJ80156.1"/>
    <property type="molecule type" value="Genomic_DNA"/>
</dbReference>
<evidence type="ECO:0000313" key="4">
    <source>
        <dbReference type="Proteomes" id="UP000273898"/>
    </source>
</evidence>
<dbReference type="EMBL" id="SOPX01000002">
    <property type="protein sequence ID" value="TFB31441.1"/>
    <property type="molecule type" value="Genomic_DNA"/>
</dbReference>
<keyword evidence="1" id="KW-0472">Membrane</keyword>
<evidence type="ECO:0000313" key="3">
    <source>
        <dbReference type="EMBL" id="TFB31441.1"/>
    </source>
</evidence>
<reference evidence="3 5" key="2">
    <citation type="submission" date="2019-03" db="EMBL/GenBank/DDBJ databases">
        <authorList>
            <person name="He R.-H."/>
        </authorList>
    </citation>
    <scope>NUCLEOTIDE SEQUENCE [LARGE SCALE GENOMIC DNA]</scope>
    <source>
        <strain evidence="3 5">DSM 19624</strain>
    </source>
</reference>
<feature type="transmembrane region" description="Helical" evidence="1">
    <location>
        <begin position="31"/>
        <end position="50"/>
    </location>
</feature>